<protein>
    <submittedName>
        <fullName evidence="2">Uncharacterized protein</fullName>
    </submittedName>
</protein>
<name>A0A9W8Z5B8_9PLEO</name>
<dbReference type="AlphaFoldDB" id="A0A9W8Z5B8"/>
<organism evidence="2 3">
    <name type="scientific">Didymella pomorum</name>
    <dbReference type="NCBI Taxonomy" id="749634"/>
    <lineage>
        <taxon>Eukaryota</taxon>
        <taxon>Fungi</taxon>
        <taxon>Dikarya</taxon>
        <taxon>Ascomycota</taxon>
        <taxon>Pezizomycotina</taxon>
        <taxon>Dothideomycetes</taxon>
        <taxon>Pleosporomycetidae</taxon>
        <taxon>Pleosporales</taxon>
        <taxon>Pleosporineae</taxon>
        <taxon>Didymellaceae</taxon>
        <taxon>Didymella</taxon>
    </lineage>
</organism>
<sequence>MPHPNRRLRIDTRSQPIDPLEQRFSSPSLVPGMGIMSLLSMLLNIEEKSYDQQFSPRRASFPRSNYPRIVITPATDSHKGPKIRQQLND</sequence>
<keyword evidence="3" id="KW-1185">Reference proteome</keyword>
<comment type="caution">
    <text evidence="2">The sequence shown here is derived from an EMBL/GenBank/DDBJ whole genome shotgun (WGS) entry which is preliminary data.</text>
</comment>
<dbReference type="OrthoDB" id="3730908at2759"/>
<reference evidence="2" key="1">
    <citation type="submission" date="2022-10" db="EMBL/GenBank/DDBJ databases">
        <title>Tapping the CABI collections for fungal endophytes: first genome assemblies for Collariella, Neodidymelliopsis, Ascochyta clinopodiicola, Didymella pomorum, Didymosphaeria variabile, Neocosmospora piperis and Neocucurbitaria cava.</title>
        <authorList>
            <person name="Hill R."/>
        </authorList>
    </citation>
    <scope>NUCLEOTIDE SEQUENCE</scope>
    <source>
        <strain evidence="2">IMI 355091</strain>
    </source>
</reference>
<feature type="region of interest" description="Disordered" evidence="1">
    <location>
        <begin position="54"/>
        <end position="89"/>
    </location>
</feature>
<gene>
    <name evidence="2" type="ORF">N0V91_009352</name>
</gene>
<proteinExistence type="predicted"/>
<dbReference type="EMBL" id="JAPEVA010000105">
    <property type="protein sequence ID" value="KAJ4399527.1"/>
    <property type="molecule type" value="Genomic_DNA"/>
</dbReference>
<evidence type="ECO:0000256" key="1">
    <source>
        <dbReference type="SAM" id="MobiDB-lite"/>
    </source>
</evidence>
<dbReference type="Proteomes" id="UP001140510">
    <property type="component" value="Unassembled WGS sequence"/>
</dbReference>
<evidence type="ECO:0000313" key="3">
    <source>
        <dbReference type="Proteomes" id="UP001140510"/>
    </source>
</evidence>
<evidence type="ECO:0000313" key="2">
    <source>
        <dbReference type="EMBL" id="KAJ4399527.1"/>
    </source>
</evidence>
<accession>A0A9W8Z5B8</accession>